<evidence type="ECO:0000259" key="12">
    <source>
        <dbReference type="SMART" id="SM00998"/>
    </source>
</evidence>
<evidence type="ECO:0000256" key="7">
    <source>
        <dbReference type="ARBA" id="ARBA00023239"/>
    </source>
</evidence>
<dbReference type="Gene3D" id="1.10.275.10">
    <property type="entry name" value="Fumarase/aspartase (N-terminal domain)"/>
    <property type="match status" value="1"/>
</dbReference>
<dbReference type="PANTHER" id="PTHR43172:SF1">
    <property type="entry name" value="ADENYLOSUCCINATE LYASE"/>
    <property type="match status" value="1"/>
</dbReference>
<dbReference type="EMBL" id="QMIG01000041">
    <property type="protein sequence ID" value="RAW09503.1"/>
    <property type="molecule type" value="Genomic_DNA"/>
</dbReference>
<dbReference type="Gene3D" id="1.10.40.30">
    <property type="entry name" value="Fumarase/aspartase (C-terminal domain)"/>
    <property type="match status" value="1"/>
</dbReference>
<keyword evidence="6" id="KW-0658">Purine biosynthesis</keyword>
<dbReference type="Gene3D" id="1.20.200.10">
    <property type="entry name" value="Fumarase/aspartase (Central domain)"/>
    <property type="match status" value="1"/>
</dbReference>
<evidence type="ECO:0000313" key="13">
    <source>
        <dbReference type="EMBL" id="RAW09503.1"/>
    </source>
</evidence>
<feature type="domain" description="Adenylosuccinate lyase C-terminal" evidence="12">
    <location>
        <begin position="350"/>
        <end position="421"/>
    </location>
</feature>
<dbReference type="PROSITE" id="PS00163">
    <property type="entry name" value="FUMARATE_LYASES"/>
    <property type="match status" value="1"/>
</dbReference>
<proteinExistence type="inferred from homology"/>
<dbReference type="InterPro" id="IPR020557">
    <property type="entry name" value="Fumarate_lyase_CS"/>
</dbReference>
<evidence type="ECO:0000256" key="10">
    <source>
        <dbReference type="NCBIfam" id="TIGR00928"/>
    </source>
</evidence>
<evidence type="ECO:0000313" key="14">
    <source>
        <dbReference type="Proteomes" id="UP000250462"/>
    </source>
</evidence>
<comment type="catalytic activity">
    <reaction evidence="9">
        <text>N(6)-(1,2-dicarboxyethyl)-AMP = fumarate + AMP</text>
        <dbReference type="Rhea" id="RHEA:16853"/>
        <dbReference type="ChEBI" id="CHEBI:29806"/>
        <dbReference type="ChEBI" id="CHEBI:57567"/>
        <dbReference type="ChEBI" id="CHEBI:456215"/>
        <dbReference type="EC" id="4.3.2.2"/>
    </reaction>
    <physiologicalReaction direction="left-to-right" evidence="9">
        <dbReference type="Rhea" id="RHEA:16854"/>
    </physiologicalReaction>
</comment>
<gene>
    <name evidence="13" type="primary">purB</name>
    <name evidence="13" type="ORF">DPM12_20895</name>
</gene>
<dbReference type="Pfam" id="PF00206">
    <property type="entry name" value="Lyase_1"/>
    <property type="match status" value="1"/>
</dbReference>
<dbReference type="UniPathway" id="UPA00074">
    <property type="reaction ID" value="UER00132"/>
</dbReference>
<keyword evidence="7 13" id="KW-0456">Lyase</keyword>
<reference evidence="13 14" key="1">
    <citation type="submission" date="2018-06" db="EMBL/GenBank/DDBJ databases">
        <title>Phytoactinopolyspora halophila sp. nov., a novel halophilic actinomycete isolated from a saline soil in China.</title>
        <authorList>
            <person name="Tang S.-K."/>
        </authorList>
    </citation>
    <scope>NUCLEOTIDE SEQUENCE [LARGE SCALE GENOMIC DNA]</scope>
    <source>
        <strain evidence="13 14">YIM 96934</strain>
    </source>
</reference>
<comment type="caution">
    <text evidence="13">The sequence shown here is derived from an EMBL/GenBank/DDBJ whole genome shotgun (WGS) entry which is preliminary data.</text>
</comment>
<dbReference type="InterPro" id="IPR008948">
    <property type="entry name" value="L-Aspartase-like"/>
</dbReference>
<evidence type="ECO:0000256" key="11">
    <source>
        <dbReference type="SAM" id="MobiDB-lite"/>
    </source>
</evidence>
<dbReference type="AlphaFoldDB" id="A0A329QAZ8"/>
<evidence type="ECO:0000256" key="9">
    <source>
        <dbReference type="ARBA" id="ARBA00049115"/>
    </source>
</evidence>
<dbReference type="SUPFAM" id="SSF48557">
    <property type="entry name" value="L-aspartase-like"/>
    <property type="match status" value="1"/>
</dbReference>
<dbReference type="RefSeq" id="WP_112260294.1">
    <property type="nucleotide sequence ID" value="NZ_QMIG01000041.1"/>
</dbReference>
<evidence type="ECO:0000256" key="8">
    <source>
        <dbReference type="ARBA" id="ARBA00024477"/>
    </source>
</evidence>
<dbReference type="Proteomes" id="UP000250462">
    <property type="component" value="Unassembled WGS sequence"/>
</dbReference>
<dbReference type="InterPro" id="IPR000362">
    <property type="entry name" value="Fumarate_lyase_fam"/>
</dbReference>
<dbReference type="GO" id="GO:0005829">
    <property type="term" value="C:cytosol"/>
    <property type="evidence" value="ECO:0007669"/>
    <property type="project" value="TreeGrafter"/>
</dbReference>
<dbReference type="CDD" id="cd01360">
    <property type="entry name" value="Adenylsuccinate_lyase_1"/>
    <property type="match status" value="1"/>
</dbReference>
<evidence type="ECO:0000256" key="4">
    <source>
        <dbReference type="ARBA" id="ARBA00012339"/>
    </source>
</evidence>
<sequence length="428" mass="46849">MISRYSLPEMAELWSDQERYATWTKVEVLASEAQALLGRIPESALVDIRRAQVPSPARVAELDRERDHEILSFLAALCEGIPDDSARWVHLGMTSYDLVDTALGFSLARACDLVLQAAVRLRGVLADRAVEHWNTVCIGRTHGMHAEPTTFGHKLAGFAFAIDRSVRRLEAARAEVAVGTISGSVGTYSLIDPFVEEYVCAELGLGVEPVPSQVVARDRHAELLHAVATLGACIEQIATEVRLLSRSEVREVEESRTAGYQGSSAMPHKRNPTGSERLSGLSRLLRGYAGTMLENVALWHERDLSHSSVERVVVPDAMIVAHYQATAAADLVAGLDVFPDRMRAAIDQTNGLVYSSAVLADLLAGGTERERAYRAVQAAANRAIASGEDFGTLLRTEGIDAGQLRPERFLVHHDAIFKRLEALREMEH</sequence>
<dbReference type="InterPro" id="IPR019468">
    <property type="entry name" value="AdenyloSucc_lyase_C"/>
</dbReference>
<dbReference type="UniPathway" id="UPA00075">
    <property type="reaction ID" value="UER00336"/>
</dbReference>
<accession>A0A329QAZ8</accession>
<evidence type="ECO:0000256" key="2">
    <source>
        <dbReference type="ARBA" id="ARBA00004734"/>
    </source>
</evidence>
<dbReference type="InterPro" id="IPR004769">
    <property type="entry name" value="Pur_lyase"/>
</dbReference>
<dbReference type="PRINTS" id="PR00149">
    <property type="entry name" value="FUMRATELYASE"/>
</dbReference>
<dbReference type="GO" id="GO:0044208">
    <property type="term" value="P:'de novo' AMP biosynthetic process"/>
    <property type="evidence" value="ECO:0007669"/>
    <property type="project" value="UniProtKB-UniPathway"/>
</dbReference>
<evidence type="ECO:0000256" key="3">
    <source>
        <dbReference type="ARBA" id="ARBA00008273"/>
    </source>
</evidence>
<dbReference type="EC" id="4.3.2.2" evidence="4 10"/>
<dbReference type="PANTHER" id="PTHR43172">
    <property type="entry name" value="ADENYLOSUCCINATE LYASE"/>
    <property type="match status" value="1"/>
</dbReference>
<dbReference type="GO" id="GO:0006189">
    <property type="term" value="P:'de novo' IMP biosynthetic process"/>
    <property type="evidence" value="ECO:0007669"/>
    <property type="project" value="UniProtKB-UniPathway"/>
</dbReference>
<comment type="similarity">
    <text evidence="3">Belongs to the lyase 1 family. Adenylosuccinate lyase subfamily.</text>
</comment>
<evidence type="ECO:0000256" key="5">
    <source>
        <dbReference type="ARBA" id="ARBA00017058"/>
    </source>
</evidence>
<dbReference type="InterPro" id="IPR024083">
    <property type="entry name" value="Fumarase/histidase_N"/>
</dbReference>
<comment type="pathway">
    <text evidence="2">Purine metabolism; AMP biosynthesis via de novo pathway; AMP from IMP: step 2/2.</text>
</comment>
<dbReference type="NCBIfam" id="TIGR00928">
    <property type="entry name" value="purB"/>
    <property type="match status" value="1"/>
</dbReference>
<dbReference type="InterPro" id="IPR022761">
    <property type="entry name" value="Fumarate_lyase_N"/>
</dbReference>
<dbReference type="OrthoDB" id="9768878at2"/>
<evidence type="ECO:0000256" key="1">
    <source>
        <dbReference type="ARBA" id="ARBA00004706"/>
    </source>
</evidence>
<protein>
    <recommendedName>
        <fullName evidence="5 10">Adenylosuccinate lyase</fullName>
        <ecNumber evidence="4 10">4.3.2.2</ecNumber>
    </recommendedName>
</protein>
<feature type="region of interest" description="Disordered" evidence="11">
    <location>
        <begin position="254"/>
        <end position="276"/>
    </location>
</feature>
<comment type="catalytic activity">
    <reaction evidence="8">
        <text>(2S)-2-[5-amino-1-(5-phospho-beta-D-ribosyl)imidazole-4-carboxamido]succinate = 5-amino-1-(5-phospho-beta-D-ribosyl)imidazole-4-carboxamide + fumarate</text>
        <dbReference type="Rhea" id="RHEA:23920"/>
        <dbReference type="ChEBI" id="CHEBI:29806"/>
        <dbReference type="ChEBI" id="CHEBI:58443"/>
        <dbReference type="ChEBI" id="CHEBI:58475"/>
        <dbReference type="EC" id="4.3.2.2"/>
    </reaction>
    <physiologicalReaction direction="left-to-right" evidence="8">
        <dbReference type="Rhea" id="RHEA:23921"/>
    </physiologicalReaction>
</comment>
<name>A0A329QAZ8_9ACTN</name>
<dbReference type="SMART" id="SM00998">
    <property type="entry name" value="ADSL_C"/>
    <property type="match status" value="1"/>
</dbReference>
<evidence type="ECO:0000256" key="6">
    <source>
        <dbReference type="ARBA" id="ARBA00022755"/>
    </source>
</evidence>
<dbReference type="GO" id="GO:0070626">
    <property type="term" value="F:(S)-2-(5-amino-1-(5-phospho-D-ribosyl)imidazole-4-carboxamido) succinate lyase (fumarate-forming) activity"/>
    <property type="evidence" value="ECO:0007669"/>
    <property type="project" value="TreeGrafter"/>
</dbReference>
<dbReference type="FunFam" id="1.20.200.10:FF:000008">
    <property type="entry name" value="Adenylosuccinate lyase"/>
    <property type="match status" value="1"/>
</dbReference>
<comment type="pathway">
    <text evidence="1">Purine metabolism; IMP biosynthesis via de novo pathway; 5-amino-1-(5-phospho-D-ribosyl)imidazole-4-carboxamide from 5-amino-1-(5-phospho-D-ribosyl)imidazole-4-carboxylate: step 2/2.</text>
</comment>
<organism evidence="13 14">
    <name type="scientific">Phytoactinopolyspora halophila</name>
    <dbReference type="NCBI Taxonomy" id="1981511"/>
    <lineage>
        <taxon>Bacteria</taxon>
        <taxon>Bacillati</taxon>
        <taxon>Actinomycetota</taxon>
        <taxon>Actinomycetes</taxon>
        <taxon>Jiangellales</taxon>
        <taxon>Jiangellaceae</taxon>
        <taxon>Phytoactinopolyspora</taxon>
    </lineage>
</organism>
<dbReference type="GO" id="GO:0004018">
    <property type="term" value="F:N6-(1,2-dicarboxyethyl)AMP AMP-lyase (fumarate-forming) activity"/>
    <property type="evidence" value="ECO:0007669"/>
    <property type="project" value="UniProtKB-UniRule"/>
</dbReference>
<dbReference type="PRINTS" id="PR00145">
    <property type="entry name" value="ARGSUCLYASE"/>
</dbReference>
<keyword evidence="14" id="KW-1185">Reference proteome</keyword>